<proteinExistence type="predicted"/>
<name>A0ABZ1F844_9ACTN</name>
<dbReference type="RefSeq" id="WP_326707965.1">
    <property type="nucleotide sequence ID" value="NZ_CP109084.1"/>
</dbReference>
<dbReference type="EMBL" id="CP109084">
    <property type="protein sequence ID" value="WSB12624.1"/>
    <property type="molecule type" value="Genomic_DNA"/>
</dbReference>
<protein>
    <recommendedName>
        <fullName evidence="3">Phosphatase</fullName>
    </recommendedName>
</protein>
<evidence type="ECO:0000313" key="2">
    <source>
        <dbReference type="Proteomes" id="UP001356428"/>
    </source>
</evidence>
<accession>A0ABZ1F844</accession>
<dbReference type="Proteomes" id="UP001356428">
    <property type="component" value="Plasmid unnamed1"/>
</dbReference>
<gene>
    <name evidence="1" type="ORF">OG849_35455</name>
</gene>
<keyword evidence="1" id="KW-0614">Plasmid</keyword>
<evidence type="ECO:0000313" key="1">
    <source>
        <dbReference type="EMBL" id="WSB12624.1"/>
    </source>
</evidence>
<reference evidence="1 2" key="1">
    <citation type="submission" date="2022-10" db="EMBL/GenBank/DDBJ databases">
        <title>The complete genomes of actinobacterial strains from the NBC collection.</title>
        <authorList>
            <person name="Joergensen T.S."/>
            <person name="Alvarez Arevalo M."/>
            <person name="Sterndorff E.B."/>
            <person name="Faurdal D."/>
            <person name="Vuksanovic O."/>
            <person name="Mourched A.-S."/>
            <person name="Charusanti P."/>
            <person name="Shaw S."/>
            <person name="Blin K."/>
            <person name="Weber T."/>
        </authorList>
    </citation>
    <scope>NUCLEOTIDE SEQUENCE [LARGE SCALE GENOMIC DNA]</scope>
    <source>
        <strain evidence="1 2">NBC 01792</strain>
        <plasmid evidence="1 2">unnamed1</plasmid>
    </source>
</reference>
<evidence type="ECO:0008006" key="3">
    <source>
        <dbReference type="Google" id="ProtNLM"/>
    </source>
</evidence>
<sequence length="189" mass="19978">MTTYETTAVPGQLMPPAPLDPPAVHQLARHALDVLMPAATGPVESETRLGEAAGQLAIALCAFARLVEADADDQLAQGEDVVERLRRASLHVHEHMAATVPAAELEARTTGLVDSNLEEGLPVVGSLSAELLLSQGRSAIVRLTHENSHRDVELEDGRAVRVPAADHLIIRDGLHELARLLAPLTGSAG</sequence>
<geneLocation type="plasmid" evidence="1 2">
    <name>unnamed1</name>
</geneLocation>
<organism evidence="1 2">
    <name type="scientific">Streptomyces cyaneofuscatus</name>
    <dbReference type="NCBI Taxonomy" id="66883"/>
    <lineage>
        <taxon>Bacteria</taxon>
        <taxon>Bacillati</taxon>
        <taxon>Actinomycetota</taxon>
        <taxon>Actinomycetes</taxon>
        <taxon>Kitasatosporales</taxon>
        <taxon>Streptomycetaceae</taxon>
        <taxon>Streptomyces</taxon>
    </lineage>
</organism>
<keyword evidence="2" id="KW-1185">Reference proteome</keyword>